<feature type="compositionally biased region" description="Basic and acidic residues" evidence="1">
    <location>
        <begin position="199"/>
        <end position="214"/>
    </location>
</feature>
<feature type="compositionally biased region" description="Low complexity" evidence="1">
    <location>
        <begin position="178"/>
        <end position="190"/>
    </location>
</feature>
<accession>A0A943HL29</accession>
<evidence type="ECO:0000313" key="3">
    <source>
        <dbReference type="Proteomes" id="UP000759273"/>
    </source>
</evidence>
<dbReference type="Proteomes" id="UP000759273">
    <property type="component" value="Unassembled WGS sequence"/>
</dbReference>
<name>A0A943HL29_9FIRM</name>
<feature type="compositionally biased region" description="Basic and acidic residues" evidence="1">
    <location>
        <begin position="223"/>
        <end position="246"/>
    </location>
</feature>
<dbReference type="InterPro" id="IPR024234">
    <property type="entry name" value="DUF3801"/>
</dbReference>
<feature type="region of interest" description="Disordered" evidence="1">
    <location>
        <begin position="171"/>
        <end position="246"/>
    </location>
</feature>
<organism evidence="2 3">
    <name type="scientific">Subdoligranulum variabile</name>
    <dbReference type="NCBI Taxonomy" id="214851"/>
    <lineage>
        <taxon>Bacteria</taxon>
        <taxon>Bacillati</taxon>
        <taxon>Bacillota</taxon>
        <taxon>Clostridia</taxon>
        <taxon>Eubacteriales</taxon>
        <taxon>Oscillospiraceae</taxon>
        <taxon>Subdoligranulum</taxon>
    </lineage>
</organism>
<evidence type="ECO:0000256" key="1">
    <source>
        <dbReference type="SAM" id="MobiDB-lite"/>
    </source>
</evidence>
<sequence>MNYGSEPADQVVRYSLEGAEFALRISGTAAKNFFIFAQAVLHDSKKTHGKTHLIRLLKEQKPLKFFTVDKDRMHDFARAAKAHGLLFCPIRDKMDPDHIEIAILQDDASKANRIIDKLQLAIVDTGTAELIDTVQLERGETAPETERVQTEDGAVDFEVGAGEEQFNMVFPQGSENASPSEPFSDSSKSFANSPSPRADQLRAKGERPSVRMELSDITAYLRRKVEPPKDRMPRMPVKIKREEKTL</sequence>
<gene>
    <name evidence="2" type="ORF">KHY36_09500</name>
</gene>
<dbReference type="EMBL" id="JAGZGG010000022">
    <property type="protein sequence ID" value="MBS5332750.1"/>
    <property type="molecule type" value="Genomic_DNA"/>
</dbReference>
<proteinExistence type="predicted"/>
<protein>
    <submittedName>
        <fullName evidence="2">PcfB family protein</fullName>
    </submittedName>
</protein>
<evidence type="ECO:0000313" key="2">
    <source>
        <dbReference type="EMBL" id="MBS5332750.1"/>
    </source>
</evidence>
<reference evidence="2" key="1">
    <citation type="submission" date="2021-02" db="EMBL/GenBank/DDBJ databases">
        <title>Infant gut strain persistence is associated with maternal origin, phylogeny, and functional potential including surface adhesion and iron acquisition.</title>
        <authorList>
            <person name="Lou Y.C."/>
        </authorList>
    </citation>
    <scope>NUCLEOTIDE SEQUENCE</scope>
    <source>
        <strain evidence="2">L3_101_000M1_dasL3_101_000M1_concoct_87</strain>
    </source>
</reference>
<dbReference type="Pfam" id="PF12687">
    <property type="entry name" value="DUF3801"/>
    <property type="match status" value="1"/>
</dbReference>
<comment type="caution">
    <text evidence="2">The sequence shown here is derived from an EMBL/GenBank/DDBJ whole genome shotgun (WGS) entry which is preliminary data.</text>
</comment>
<dbReference type="AlphaFoldDB" id="A0A943HL29"/>